<protein>
    <submittedName>
        <fullName evidence="1 2">Uncharacterized protein</fullName>
    </submittedName>
</protein>
<dbReference type="EnsemblProtists" id="EKX52779">
    <property type="protein sequence ID" value="EKX52779"/>
    <property type="gene ID" value="GUITHDRAFT_133220"/>
</dbReference>
<dbReference type="PaxDb" id="55529-EKX52779"/>
<proteinExistence type="predicted"/>
<evidence type="ECO:0000313" key="3">
    <source>
        <dbReference type="Proteomes" id="UP000011087"/>
    </source>
</evidence>
<name>L1JWU1_GUITC</name>
<dbReference type="EMBL" id="JH992971">
    <property type="protein sequence ID" value="EKX52779.1"/>
    <property type="molecule type" value="Genomic_DNA"/>
</dbReference>
<dbReference type="Proteomes" id="UP000011087">
    <property type="component" value="Unassembled WGS sequence"/>
</dbReference>
<keyword evidence="3" id="KW-1185">Reference proteome</keyword>
<organism evidence="1">
    <name type="scientific">Guillardia theta (strain CCMP2712)</name>
    <name type="common">Cryptophyte</name>
    <dbReference type="NCBI Taxonomy" id="905079"/>
    <lineage>
        <taxon>Eukaryota</taxon>
        <taxon>Cryptophyceae</taxon>
        <taxon>Pyrenomonadales</taxon>
        <taxon>Geminigeraceae</taxon>
        <taxon>Guillardia</taxon>
    </lineage>
</organism>
<evidence type="ECO:0000313" key="1">
    <source>
        <dbReference type="EMBL" id="EKX52779.1"/>
    </source>
</evidence>
<reference evidence="1 3" key="1">
    <citation type="journal article" date="2012" name="Nature">
        <title>Algal genomes reveal evolutionary mosaicism and the fate of nucleomorphs.</title>
        <authorList>
            <consortium name="DOE Joint Genome Institute"/>
            <person name="Curtis B.A."/>
            <person name="Tanifuji G."/>
            <person name="Burki F."/>
            <person name="Gruber A."/>
            <person name="Irimia M."/>
            <person name="Maruyama S."/>
            <person name="Arias M.C."/>
            <person name="Ball S.G."/>
            <person name="Gile G.H."/>
            <person name="Hirakawa Y."/>
            <person name="Hopkins J.F."/>
            <person name="Kuo A."/>
            <person name="Rensing S.A."/>
            <person name="Schmutz J."/>
            <person name="Symeonidi A."/>
            <person name="Elias M."/>
            <person name="Eveleigh R.J."/>
            <person name="Herman E.K."/>
            <person name="Klute M.J."/>
            <person name="Nakayama T."/>
            <person name="Obornik M."/>
            <person name="Reyes-Prieto A."/>
            <person name="Armbrust E.V."/>
            <person name="Aves S.J."/>
            <person name="Beiko R.G."/>
            <person name="Coutinho P."/>
            <person name="Dacks J.B."/>
            <person name="Durnford D.G."/>
            <person name="Fast N.M."/>
            <person name="Green B.R."/>
            <person name="Grisdale C.J."/>
            <person name="Hempel F."/>
            <person name="Henrissat B."/>
            <person name="Hoppner M.P."/>
            <person name="Ishida K."/>
            <person name="Kim E."/>
            <person name="Koreny L."/>
            <person name="Kroth P.G."/>
            <person name="Liu Y."/>
            <person name="Malik S.B."/>
            <person name="Maier U.G."/>
            <person name="McRose D."/>
            <person name="Mock T."/>
            <person name="Neilson J.A."/>
            <person name="Onodera N.T."/>
            <person name="Poole A.M."/>
            <person name="Pritham E.J."/>
            <person name="Richards T.A."/>
            <person name="Rocap G."/>
            <person name="Roy S.W."/>
            <person name="Sarai C."/>
            <person name="Schaack S."/>
            <person name="Shirato S."/>
            <person name="Slamovits C.H."/>
            <person name="Spencer D.F."/>
            <person name="Suzuki S."/>
            <person name="Worden A.Z."/>
            <person name="Zauner S."/>
            <person name="Barry K."/>
            <person name="Bell C."/>
            <person name="Bharti A.K."/>
            <person name="Crow J.A."/>
            <person name="Grimwood J."/>
            <person name="Kramer R."/>
            <person name="Lindquist E."/>
            <person name="Lucas S."/>
            <person name="Salamov A."/>
            <person name="McFadden G.I."/>
            <person name="Lane C.E."/>
            <person name="Keeling P.J."/>
            <person name="Gray M.W."/>
            <person name="Grigoriev I.V."/>
            <person name="Archibald J.M."/>
        </authorList>
    </citation>
    <scope>NUCLEOTIDE SEQUENCE</scope>
    <source>
        <strain evidence="1 3">CCMP2712</strain>
    </source>
</reference>
<dbReference type="HOGENOM" id="CLU_525275_0_0_1"/>
<reference evidence="2" key="3">
    <citation type="submission" date="2015-06" db="UniProtKB">
        <authorList>
            <consortium name="EnsemblProtists"/>
        </authorList>
    </citation>
    <scope>IDENTIFICATION</scope>
</reference>
<dbReference type="GeneID" id="17309745"/>
<accession>L1JWU1</accession>
<dbReference type="KEGG" id="gtt:GUITHDRAFT_133220"/>
<sequence length="519" mass="59982">MTNLQFDEFIDKMNNISYAEDWLFNEPERNILQLFKPEAMIFTMARATTAHDVLSRTLDQIDTEINGYLPEIVVKTFVLFKAAIQRLHTSMKYAIWDIRTIYNKLISYYVHSENLPSHQLMNPFYGDTTKDETDLKDDFSRAYMLFRQQQLNRIKAGTHSDRYTIDDDGTGNVDFLREAIAAIVAGRLSTIDSINHILLPTIRREVTTKLDDKKKTIQYYYGSLFLMFLKSKNIRRAIDRMKDTIDIEEGYTFSMNELIMPDIDPLPGVLNTEKTLMELVGKTNDRIRLARNRILNEKLIILRDFQINETLPALLQMSEIYNKVMDSIATLYGFSGAATMYHIIKSVYHEFAVNGNKMSVENDKRVNDMLRSYTLSIRHVKEKEENIGKAIHALLSAVEGMIERVKIQNKPNESAKQAKAMRHVIDTIKNRTNHANPIVSARFQLGLEDPDGIFLGKLKSTSDATRPRRARGNNSARARYRLLVSIRSQIIRLNNTFKSIKEELYHISMKGCEAKELRV</sequence>
<dbReference type="RefSeq" id="XP_005839759.1">
    <property type="nucleotide sequence ID" value="XM_005839702.1"/>
</dbReference>
<evidence type="ECO:0000313" key="2">
    <source>
        <dbReference type="EnsemblProtists" id="EKX52779"/>
    </source>
</evidence>
<gene>
    <name evidence="1" type="ORF">GUITHDRAFT_133220</name>
</gene>
<reference evidence="3" key="2">
    <citation type="submission" date="2012-11" db="EMBL/GenBank/DDBJ databases">
        <authorList>
            <person name="Kuo A."/>
            <person name="Curtis B.A."/>
            <person name="Tanifuji G."/>
            <person name="Burki F."/>
            <person name="Gruber A."/>
            <person name="Irimia M."/>
            <person name="Maruyama S."/>
            <person name="Arias M.C."/>
            <person name="Ball S.G."/>
            <person name="Gile G.H."/>
            <person name="Hirakawa Y."/>
            <person name="Hopkins J.F."/>
            <person name="Rensing S.A."/>
            <person name="Schmutz J."/>
            <person name="Symeonidi A."/>
            <person name="Elias M."/>
            <person name="Eveleigh R.J."/>
            <person name="Herman E.K."/>
            <person name="Klute M.J."/>
            <person name="Nakayama T."/>
            <person name="Obornik M."/>
            <person name="Reyes-Prieto A."/>
            <person name="Armbrust E.V."/>
            <person name="Aves S.J."/>
            <person name="Beiko R.G."/>
            <person name="Coutinho P."/>
            <person name="Dacks J.B."/>
            <person name="Durnford D.G."/>
            <person name="Fast N.M."/>
            <person name="Green B.R."/>
            <person name="Grisdale C."/>
            <person name="Hempe F."/>
            <person name="Henrissat B."/>
            <person name="Hoppner M.P."/>
            <person name="Ishida K.-I."/>
            <person name="Kim E."/>
            <person name="Koreny L."/>
            <person name="Kroth P.G."/>
            <person name="Liu Y."/>
            <person name="Malik S.-B."/>
            <person name="Maier U.G."/>
            <person name="McRose D."/>
            <person name="Mock T."/>
            <person name="Neilson J.A."/>
            <person name="Onodera N.T."/>
            <person name="Poole A.M."/>
            <person name="Pritham E.J."/>
            <person name="Richards T.A."/>
            <person name="Rocap G."/>
            <person name="Roy S.W."/>
            <person name="Sarai C."/>
            <person name="Schaack S."/>
            <person name="Shirato S."/>
            <person name="Slamovits C.H."/>
            <person name="Spencer D.F."/>
            <person name="Suzuki S."/>
            <person name="Worden A.Z."/>
            <person name="Zauner S."/>
            <person name="Barry K."/>
            <person name="Bell C."/>
            <person name="Bharti A.K."/>
            <person name="Crow J.A."/>
            <person name="Grimwood J."/>
            <person name="Kramer R."/>
            <person name="Lindquist E."/>
            <person name="Lucas S."/>
            <person name="Salamov A."/>
            <person name="McFadden G.I."/>
            <person name="Lane C.E."/>
            <person name="Keeling P.J."/>
            <person name="Gray M.W."/>
            <person name="Grigoriev I.V."/>
            <person name="Archibald J.M."/>
        </authorList>
    </citation>
    <scope>NUCLEOTIDE SEQUENCE</scope>
    <source>
        <strain evidence="3">CCMP2712</strain>
    </source>
</reference>
<dbReference type="AlphaFoldDB" id="L1JWU1"/>